<keyword evidence="3" id="KW-1185">Reference proteome</keyword>
<organism evidence="2 3">
    <name type="scientific">Salinicoccus sesuvii</name>
    <dbReference type="NCBI Taxonomy" id="868281"/>
    <lineage>
        <taxon>Bacteria</taxon>
        <taxon>Bacillati</taxon>
        <taxon>Bacillota</taxon>
        <taxon>Bacilli</taxon>
        <taxon>Bacillales</taxon>
        <taxon>Staphylococcaceae</taxon>
        <taxon>Salinicoccus</taxon>
    </lineage>
</organism>
<evidence type="ECO:0000313" key="3">
    <source>
        <dbReference type="Proteomes" id="UP001595637"/>
    </source>
</evidence>
<dbReference type="Proteomes" id="UP001595637">
    <property type="component" value="Unassembled WGS sequence"/>
</dbReference>
<reference evidence="3" key="1">
    <citation type="journal article" date="2019" name="Int. J. Syst. Evol. Microbiol.">
        <title>The Global Catalogue of Microorganisms (GCM) 10K type strain sequencing project: providing services to taxonomists for standard genome sequencing and annotation.</title>
        <authorList>
            <consortium name="The Broad Institute Genomics Platform"/>
            <consortium name="The Broad Institute Genome Sequencing Center for Infectious Disease"/>
            <person name="Wu L."/>
            <person name="Ma J."/>
        </authorList>
    </citation>
    <scope>NUCLEOTIDE SEQUENCE [LARGE SCALE GENOMIC DNA]</scope>
    <source>
        <strain evidence="3">CCM 7756</strain>
    </source>
</reference>
<keyword evidence="1" id="KW-0472">Membrane</keyword>
<evidence type="ECO:0008006" key="4">
    <source>
        <dbReference type="Google" id="ProtNLM"/>
    </source>
</evidence>
<sequence length="239" mass="27786">MIFTLIYILFAGLLLKSFHTRYISEKRKYFSFDDRRFTDDDYLKVQSLHLGRLENVFLFIMLVLLLLALGIHIFVDPVLSIWILGAFVATMMLLSLIVDFKLYTVTYDRSHLIMAIIWSGVVVGIFIFLFARSTADVDMTFEEGYANVTPGEVEYEYDEIEDVRMISTVPDIPFNHNVFGTLHQRHGYFAEGGAHHFLNIEDTRSEMVMIKKGETHIYVNDAENAVTRAWYENLRTNIE</sequence>
<evidence type="ECO:0000256" key="1">
    <source>
        <dbReference type="SAM" id="Phobius"/>
    </source>
</evidence>
<feature type="transmembrane region" description="Helical" evidence="1">
    <location>
        <begin position="56"/>
        <end position="75"/>
    </location>
</feature>
<dbReference type="RefSeq" id="WP_380650465.1">
    <property type="nucleotide sequence ID" value="NZ_JBHRVQ010000001.1"/>
</dbReference>
<name>A0ABV7N0B8_9STAP</name>
<feature type="transmembrane region" description="Helical" evidence="1">
    <location>
        <begin position="6"/>
        <end position="23"/>
    </location>
</feature>
<keyword evidence="1" id="KW-0812">Transmembrane</keyword>
<dbReference type="EMBL" id="JBHRVQ010000001">
    <property type="protein sequence ID" value="MFC3387025.1"/>
    <property type="molecule type" value="Genomic_DNA"/>
</dbReference>
<comment type="caution">
    <text evidence="2">The sequence shown here is derived from an EMBL/GenBank/DDBJ whole genome shotgun (WGS) entry which is preliminary data.</text>
</comment>
<accession>A0ABV7N0B8</accession>
<proteinExistence type="predicted"/>
<protein>
    <recommendedName>
        <fullName evidence="4">Bacterial Pleckstrin homology domain-containing protein</fullName>
    </recommendedName>
</protein>
<evidence type="ECO:0000313" key="2">
    <source>
        <dbReference type="EMBL" id="MFC3387025.1"/>
    </source>
</evidence>
<feature type="transmembrane region" description="Helical" evidence="1">
    <location>
        <begin position="112"/>
        <end position="131"/>
    </location>
</feature>
<keyword evidence="1" id="KW-1133">Transmembrane helix</keyword>
<feature type="transmembrane region" description="Helical" evidence="1">
    <location>
        <begin position="81"/>
        <end position="100"/>
    </location>
</feature>
<gene>
    <name evidence="2" type="ORF">ACFOEO_00200</name>
</gene>